<keyword evidence="1" id="KW-0732">Signal</keyword>
<feature type="signal peptide" evidence="1">
    <location>
        <begin position="1"/>
        <end position="27"/>
    </location>
</feature>
<evidence type="ECO:0008006" key="4">
    <source>
        <dbReference type="Google" id="ProtNLM"/>
    </source>
</evidence>
<dbReference type="AlphaFoldDB" id="A0A9X1Q4Q9"/>
<comment type="caution">
    <text evidence="2">The sequence shown here is derived from an EMBL/GenBank/DDBJ whole genome shotgun (WGS) entry which is preliminary data.</text>
</comment>
<reference evidence="2" key="1">
    <citation type="submission" date="2022-01" db="EMBL/GenBank/DDBJ databases">
        <title>Draft Genome Sequences of Seven Type Strains of the Genus Streptomyces.</title>
        <authorList>
            <person name="Aziz S."/>
            <person name="Coretto E."/>
            <person name="Chronakova A."/>
            <person name="Sproer C."/>
            <person name="Huber K."/>
            <person name="Nouioui I."/>
            <person name="Gross H."/>
        </authorList>
    </citation>
    <scope>NUCLEOTIDE SEQUENCE</scope>
    <source>
        <strain evidence="2">DSM 103493</strain>
    </source>
</reference>
<proteinExistence type="predicted"/>
<dbReference type="Proteomes" id="UP001139384">
    <property type="component" value="Unassembled WGS sequence"/>
</dbReference>
<accession>A0A9X1Q4Q9</accession>
<protein>
    <recommendedName>
        <fullName evidence="4">Secreted protein</fullName>
    </recommendedName>
</protein>
<gene>
    <name evidence="2" type="ORF">L0P92_36880</name>
</gene>
<feature type="chain" id="PRO_5040782034" description="Secreted protein" evidence="1">
    <location>
        <begin position="28"/>
        <end position="158"/>
    </location>
</feature>
<organism evidence="2 3">
    <name type="scientific">Streptomyces muensis</name>
    <dbReference type="NCBI Taxonomy" id="1077944"/>
    <lineage>
        <taxon>Bacteria</taxon>
        <taxon>Bacillati</taxon>
        <taxon>Actinomycetota</taxon>
        <taxon>Actinomycetes</taxon>
        <taxon>Kitasatosporales</taxon>
        <taxon>Streptomycetaceae</taxon>
        <taxon>Streptomyces</taxon>
    </lineage>
</organism>
<keyword evidence="3" id="KW-1185">Reference proteome</keyword>
<evidence type="ECO:0000256" key="1">
    <source>
        <dbReference type="SAM" id="SignalP"/>
    </source>
</evidence>
<sequence>MDKVRKALIGTAATAVLLTAGVAPAQAATGTAQQSTGRDYKSISGVCGSLLATGVSVSSLGKTIASKGAGWVGAIVSAGCLVKDAKEYSRAFNATPAGIARLKKIQAKYHNYTFKRFMKDFGCEWKANPPGGGTDAAPAVVAHNTRAAGHWDCSSAGD</sequence>
<evidence type="ECO:0000313" key="2">
    <source>
        <dbReference type="EMBL" id="MCF1599087.1"/>
    </source>
</evidence>
<evidence type="ECO:0000313" key="3">
    <source>
        <dbReference type="Proteomes" id="UP001139384"/>
    </source>
</evidence>
<dbReference type="RefSeq" id="WP_234767427.1">
    <property type="nucleotide sequence ID" value="NZ_JAKEIP010000269.1"/>
</dbReference>
<dbReference type="EMBL" id="JAKEIP010000269">
    <property type="protein sequence ID" value="MCF1599087.1"/>
    <property type="molecule type" value="Genomic_DNA"/>
</dbReference>
<name>A0A9X1Q4Q9_STRM4</name>